<evidence type="ECO:0000313" key="1">
    <source>
        <dbReference type="EMBL" id="OJG80493.1"/>
    </source>
</evidence>
<sequence length="57" mass="6518">MDQYPSDVNYKWYSYEPNWTSDVERVSSIYDALGVTTYATYTMDGSSDSVNVTVTPF</sequence>
<protein>
    <submittedName>
        <fullName evidence="1">Uncharacterized protein</fullName>
    </submittedName>
</protein>
<accession>A0A1L8WHJ4</accession>
<dbReference type="RefSeq" id="WP_217265350.1">
    <property type="nucleotide sequence ID" value="NZ_JXLB01000014.1"/>
</dbReference>
<reference evidence="1 2" key="1">
    <citation type="submission" date="2014-12" db="EMBL/GenBank/DDBJ databases">
        <title>Draft genome sequences of 29 type strains of Enterococci.</title>
        <authorList>
            <person name="Zhong Z."/>
            <person name="Sun Z."/>
            <person name="Liu W."/>
            <person name="Zhang W."/>
            <person name="Zhang H."/>
        </authorList>
    </citation>
    <scope>NUCLEOTIDE SEQUENCE [LARGE SCALE GENOMIC DNA]</scope>
    <source>
        <strain evidence="1 2">DSM 15687</strain>
    </source>
</reference>
<gene>
    <name evidence="1" type="ORF">RV14_GL000555</name>
</gene>
<dbReference type="EMBL" id="JXLB01000014">
    <property type="protein sequence ID" value="OJG80493.1"/>
    <property type="molecule type" value="Genomic_DNA"/>
</dbReference>
<name>A0A1L8WHJ4_9ENTE</name>
<keyword evidence="2" id="KW-1185">Reference proteome</keyword>
<evidence type="ECO:0000313" key="2">
    <source>
        <dbReference type="Proteomes" id="UP000182152"/>
    </source>
</evidence>
<organism evidence="1 2">
    <name type="scientific">Enterococcus ratti</name>
    <dbReference type="NCBI Taxonomy" id="150033"/>
    <lineage>
        <taxon>Bacteria</taxon>
        <taxon>Bacillati</taxon>
        <taxon>Bacillota</taxon>
        <taxon>Bacilli</taxon>
        <taxon>Lactobacillales</taxon>
        <taxon>Enterococcaceae</taxon>
        <taxon>Enterococcus</taxon>
    </lineage>
</organism>
<dbReference type="AlphaFoldDB" id="A0A1L8WHJ4"/>
<proteinExistence type="predicted"/>
<comment type="caution">
    <text evidence="1">The sequence shown here is derived from an EMBL/GenBank/DDBJ whole genome shotgun (WGS) entry which is preliminary data.</text>
</comment>
<dbReference type="Proteomes" id="UP000182152">
    <property type="component" value="Unassembled WGS sequence"/>
</dbReference>